<dbReference type="AlphaFoldDB" id="A0A1H6TFF4"/>
<keyword evidence="5" id="KW-1185">Reference proteome</keyword>
<gene>
    <name evidence="4" type="ORF">SAMN05192553_101142</name>
</gene>
<dbReference type="SUPFAM" id="SSF48208">
    <property type="entry name" value="Six-hairpin glycosidases"/>
    <property type="match status" value="1"/>
</dbReference>
<feature type="domain" description="Non-reducing end beta-L-arabinofuranosidase-like GH127 C-terminal" evidence="3">
    <location>
        <begin position="564"/>
        <end position="659"/>
    </location>
</feature>
<dbReference type="InterPro" id="IPR008928">
    <property type="entry name" value="6-hairpin_glycosidase_sf"/>
</dbReference>
<sequence>MPKNVYHWILLAATIGTACTEQPASDQLASDEPAYLEAVSYRDVRIVDDFWGSKIHRSRVNGLRSVFAEVESSLANFAIAAGMRQGEHNQMMASDSDVYKMIQGVAHALHHESDAELEAFTDQLIDTIAAAQLPDGYLFTPHIAGDRTKRWTDINRDHELYCAGHLFEAAVAYYEVTGKRKLLDVAIRFADHIDSIFGPGKRQEAPGHQEIELALYALYQTTENEKYLRLATFFLDERGNPARVDTVPPAVDPYANTPLRWRHPFYRQDHLPVDRQYHARGHGVRAVYMYSAMADVEMETQSGRYLPALDSLWSDIVTKKMYVTAGIGTHEFRDEGFGSPYKLPNASAYSETCSGIGFTLWSNRMGLLLGQSKYADLVEYLLYNAAISSVSMEGDRFFYRNLLESDGAYQRRPWFNPACCPSNMVRFLPAIGSLVYAKDEQGIYVNQFIGNDANVLVKDQPVSLRMESQFPWEGNVSLYVNPKEAAFFDLRIRIPGWSRGNFLPGSNLYAYADTLANDQIFPSIVLNGAPLKDPIYTNGYLLIQRTWQPGDRISLSFPMEARPVVGHPEIEDTKGKVALVRGPLVYCLEEVDNPAYFRDKENHRIHYKTLESTFESDLLEGVVAVTTRATNAKNESLDLTYVPYHRWANRANGKMQVWARSE</sequence>
<dbReference type="Pfam" id="PF20736">
    <property type="entry name" value="Glyco_hydro127M"/>
    <property type="match status" value="1"/>
</dbReference>
<accession>A0A1H6TFF4</accession>
<evidence type="ECO:0008006" key="6">
    <source>
        <dbReference type="Google" id="ProtNLM"/>
    </source>
</evidence>
<dbReference type="Pfam" id="PF07944">
    <property type="entry name" value="Beta-AFase-like_GH127_cat"/>
    <property type="match status" value="1"/>
</dbReference>
<evidence type="ECO:0000259" key="2">
    <source>
        <dbReference type="Pfam" id="PF20736"/>
    </source>
</evidence>
<organism evidence="4 5">
    <name type="scientific">Cyclobacterium xiamenense</name>
    <dbReference type="NCBI Taxonomy" id="1297121"/>
    <lineage>
        <taxon>Bacteria</taxon>
        <taxon>Pseudomonadati</taxon>
        <taxon>Bacteroidota</taxon>
        <taxon>Cytophagia</taxon>
        <taxon>Cytophagales</taxon>
        <taxon>Cyclobacteriaceae</taxon>
        <taxon>Cyclobacterium</taxon>
    </lineage>
</organism>
<dbReference type="Proteomes" id="UP000199403">
    <property type="component" value="Unassembled WGS sequence"/>
</dbReference>
<dbReference type="PROSITE" id="PS51257">
    <property type="entry name" value="PROKAR_LIPOPROTEIN"/>
    <property type="match status" value="1"/>
</dbReference>
<dbReference type="GO" id="GO:0005975">
    <property type="term" value="P:carbohydrate metabolic process"/>
    <property type="evidence" value="ECO:0007669"/>
    <property type="project" value="InterPro"/>
</dbReference>
<dbReference type="InterPro" id="IPR012878">
    <property type="entry name" value="Beta-AFase-like_GH127_cat"/>
</dbReference>
<proteinExistence type="predicted"/>
<dbReference type="InterPro" id="IPR049046">
    <property type="entry name" value="Beta-AFase-like_GH127_middle"/>
</dbReference>
<evidence type="ECO:0000259" key="3">
    <source>
        <dbReference type="Pfam" id="PF20737"/>
    </source>
</evidence>
<evidence type="ECO:0000259" key="1">
    <source>
        <dbReference type="Pfam" id="PF07944"/>
    </source>
</evidence>
<protein>
    <recommendedName>
        <fullName evidence="6">DUF1680 family protein</fullName>
    </recommendedName>
</protein>
<dbReference type="EMBL" id="FNZH01000001">
    <property type="protein sequence ID" value="SEI75837.1"/>
    <property type="molecule type" value="Genomic_DNA"/>
</dbReference>
<dbReference type="PANTHER" id="PTHR43465:SF2">
    <property type="entry name" value="DUF1680 DOMAIN PROTEIN (AFU_ORTHOLOGUE AFUA_1G08910)"/>
    <property type="match status" value="1"/>
</dbReference>
<dbReference type="STRING" id="1416801.SAMN05192553_101142"/>
<dbReference type="Gene3D" id="1.50.10.20">
    <property type="match status" value="1"/>
</dbReference>
<dbReference type="InterPro" id="IPR049049">
    <property type="entry name" value="Beta-AFase-like_GH127_C"/>
</dbReference>
<feature type="domain" description="Non-reducing end beta-L-arabinofuranosidase-like GH127 middle" evidence="2">
    <location>
        <begin position="442"/>
        <end position="559"/>
    </location>
</feature>
<name>A0A1H6TFF4_9BACT</name>
<evidence type="ECO:0000313" key="5">
    <source>
        <dbReference type="Proteomes" id="UP000199403"/>
    </source>
</evidence>
<evidence type="ECO:0000313" key="4">
    <source>
        <dbReference type="EMBL" id="SEI75837.1"/>
    </source>
</evidence>
<dbReference type="PANTHER" id="PTHR43465">
    <property type="entry name" value="DUF1680 DOMAIN PROTEIN (AFU_ORTHOLOGUE AFUA_1G08910)"/>
    <property type="match status" value="1"/>
</dbReference>
<feature type="domain" description="Non-reducing end beta-L-arabinofuranosidase-like GH127 catalytic" evidence="1">
    <location>
        <begin position="43"/>
        <end position="431"/>
    </location>
</feature>
<dbReference type="InterPro" id="IPR049174">
    <property type="entry name" value="Beta-AFase-like"/>
</dbReference>
<reference evidence="5" key="1">
    <citation type="submission" date="2016-10" db="EMBL/GenBank/DDBJ databases">
        <authorList>
            <person name="Varghese N."/>
            <person name="Submissions S."/>
        </authorList>
    </citation>
    <scope>NUCLEOTIDE SEQUENCE [LARGE SCALE GENOMIC DNA]</scope>
    <source>
        <strain evidence="5">IBRC-M 10761</strain>
    </source>
</reference>
<dbReference type="Pfam" id="PF20737">
    <property type="entry name" value="Glyco_hydro127C"/>
    <property type="match status" value="1"/>
</dbReference>